<sequence>MKLGLIGGLCFLVLSGCASTPTGNIQAFGTATKGVTDKIDDVIREFNQENINNELNKIAQSRQPITSSSFDSVEKVLIRDADKKRYALYKANKALGAYADSLADLARAGQRIEVDLAASKFYYSLNAFNEEYKNLTNSENDLISSESSASFGKVIAAMGSIYADEKRGKALKEIIVQADPYVQTISDVLIKELLKGVIEQRLFIMKHTELSGYIKDYNAKVAKATFKKRRKMIEELYQRYLAMQSSSASVSHAINAIRQIKSSHSTLKSELEQDRFSSSAMIESIGRLRDLETHYGDLETLLLSCETEIVADDTKGLVCKKPE</sequence>
<organism evidence="2 3">
    <name type="scientific">Pleionea litopenaei</name>
    <dbReference type="NCBI Taxonomy" id="3070815"/>
    <lineage>
        <taxon>Bacteria</taxon>
        <taxon>Pseudomonadati</taxon>
        <taxon>Pseudomonadota</taxon>
        <taxon>Gammaproteobacteria</taxon>
        <taxon>Oceanospirillales</taxon>
        <taxon>Pleioneaceae</taxon>
        <taxon>Pleionea</taxon>
    </lineage>
</organism>
<dbReference type="KEGG" id="plei:Q9312_03255"/>
<dbReference type="Proteomes" id="UP001239782">
    <property type="component" value="Chromosome"/>
</dbReference>
<evidence type="ECO:0000313" key="2">
    <source>
        <dbReference type="EMBL" id="WMS87946.1"/>
    </source>
</evidence>
<dbReference type="PROSITE" id="PS51257">
    <property type="entry name" value="PROKAR_LIPOPROTEIN"/>
    <property type="match status" value="1"/>
</dbReference>
<reference evidence="2 3" key="1">
    <citation type="submission" date="2023-08" db="EMBL/GenBank/DDBJ databases">
        <title>Pleionea litopenaei sp. nov., isolated from stomach of juvenile Litopenaeus vannamei.</title>
        <authorList>
            <person name="Rho A.M."/>
            <person name="Hwang C.Y."/>
        </authorList>
    </citation>
    <scope>NUCLEOTIDE SEQUENCE [LARGE SCALE GENOMIC DNA]</scope>
    <source>
        <strain evidence="2 3">HL-JVS1</strain>
    </source>
</reference>
<protein>
    <recommendedName>
        <fullName evidence="4">Lipoprotein</fullName>
    </recommendedName>
</protein>
<dbReference type="AlphaFoldDB" id="A0AA51RUN2"/>
<dbReference type="RefSeq" id="WP_309203114.1">
    <property type="nucleotide sequence ID" value="NZ_CP133548.1"/>
</dbReference>
<feature type="signal peptide" evidence="1">
    <location>
        <begin position="1"/>
        <end position="20"/>
    </location>
</feature>
<evidence type="ECO:0000256" key="1">
    <source>
        <dbReference type="SAM" id="SignalP"/>
    </source>
</evidence>
<dbReference type="EMBL" id="CP133548">
    <property type="protein sequence ID" value="WMS87946.1"/>
    <property type="molecule type" value="Genomic_DNA"/>
</dbReference>
<keyword evidence="3" id="KW-1185">Reference proteome</keyword>
<feature type="chain" id="PRO_5041290480" description="Lipoprotein" evidence="1">
    <location>
        <begin position="21"/>
        <end position="323"/>
    </location>
</feature>
<evidence type="ECO:0000313" key="3">
    <source>
        <dbReference type="Proteomes" id="UP001239782"/>
    </source>
</evidence>
<gene>
    <name evidence="2" type="ORF">Q9312_03255</name>
</gene>
<evidence type="ECO:0008006" key="4">
    <source>
        <dbReference type="Google" id="ProtNLM"/>
    </source>
</evidence>
<accession>A0AA51RUN2</accession>
<proteinExistence type="predicted"/>
<name>A0AA51RUN2_9GAMM</name>
<keyword evidence="1" id="KW-0732">Signal</keyword>